<organism evidence="2 3">
    <name type="scientific">Protopolystoma xenopodis</name>
    <dbReference type="NCBI Taxonomy" id="117903"/>
    <lineage>
        <taxon>Eukaryota</taxon>
        <taxon>Metazoa</taxon>
        <taxon>Spiralia</taxon>
        <taxon>Lophotrochozoa</taxon>
        <taxon>Platyhelminthes</taxon>
        <taxon>Monogenea</taxon>
        <taxon>Polyopisthocotylea</taxon>
        <taxon>Polystomatidea</taxon>
        <taxon>Polystomatidae</taxon>
        <taxon>Protopolystoma</taxon>
    </lineage>
</organism>
<feature type="compositionally biased region" description="Basic and acidic residues" evidence="1">
    <location>
        <begin position="56"/>
        <end position="74"/>
    </location>
</feature>
<dbReference type="AlphaFoldDB" id="A0A448XRV0"/>
<protein>
    <submittedName>
        <fullName evidence="2">Uncharacterized protein</fullName>
    </submittedName>
</protein>
<feature type="region of interest" description="Disordered" evidence="1">
    <location>
        <begin position="55"/>
        <end position="90"/>
    </location>
</feature>
<evidence type="ECO:0000313" key="2">
    <source>
        <dbReference type="EMBL" id="VEL43351.1"/>
    </source>
</evidence>
<dbReference type="EMBL" id="CAAALY010280658">
    <property type="protein sequence ID" value="VEL43351.1"/>
    <property type="molecule type" value="Genomic_DNA"/>
</dbReference>
<reference evidence="2" key="1">
    <citation type="submission" date="2018-11" db="EMBL/GenBank/DDBJ databases">
        <authorList>
            <consortium name="Pathogen Informatics"/>
        </authorList>
    </citation>
    <scope>NUCLEOTIDE SEQUENCE</scope>
</reference>
<gene>
    <name evidence="2" type="ORF">PXEA_LOCUS36791</name>
</gene>
<sequence length="90" mass="9536">MVGLSGQKGVGLARRGNGVRWTGGVAIPTGRCCVCATINQADSPLLLSSQKAYTHTHTDEQLDPSNRARREGGKEQAVSWQPIDCGGWGN</sequence>
<proteinExistence type="predicted"/>
<evidence type="ECO:0000313" key="3">
    <source>
        <dbReference type="Proteomes" id="UP000784294"/>
    </source>
</evidence>
<dbReference type="Proteomes" id="UP000784294">
    <property type="component" value="Unassembled WGS sequence"/>
</dbReference>
<accession>A0A448XRV0</accession>
<keyword evidence="3" id="KW-1185">Reference proteome</keyword>
<name>A0A448XRV0_9PLAT</name>
<comment type="caution">
    <text evidence="2">The sequence shown here is derived from an EMBL/GenBank/DDBJ whole genome shotgun (WGS) entry which is preliminary data.</text>
</comment>
<evidence type="ECO:0000256" key="1">
    <source>
        <dbReference type="SAM" id="MobiDB-lite"/>
    </source>
</evidence>